<proteinExistence type="predicted"/>
<reference evidence="4" key="1">
    <citation type="submission" date="2023-01" db="EMBL/GenBank/DDBJ databases">
        <title>Key to firefly adult light organ development and bioluminescence: homeobox transcription factors regulate luciferase expression and transportation to peroxisome.</title>
        <authorList>
            <person name="Fu X."/>
        </authorList>
    </citation>
    <scope>NUCLEOTIDE SEQUENCE [LARGE SCALE GENOMIC DNA]</scope>
</reference>
<keyword evidence="1" id="KW-0862">Zinc</keyword>
<evidence type="ECO:0000256" key="1">
    <source>
        <dbReference type="PROSITE-ProRule" id="PRU00325"/>
    </source>
</evidence>
<dbReference type="GO" id="GO:0008270">
    <property type="term" value="F:zinc ion binding"/>
    <property type="evidence" value="ECO:0007669"/>
    <property type="project" value="UniProtKB-KW"/>
</dbReference>
<evidence type="ECO:0000313" key="4">
    <source>
        <dbReference type="Proteomes" id="UP001353858"/>
    </source>
</evidence>
<dbReference type="SUPFAM" id="SSF52980">
    <property type="entry name" value="Restriction endonuclease-like"/>
    <property type="match status" value="1"/>
</dbReference>
<comment type="caution">
    <text evidence="3">The sequence shown here is derived from an EMBL/GenBank/DDBJ whole genome shotgun (WGS) entry which is preliminary data.</text>
</comment>
<dbReference type="EMBL" id="JARPUR010000002">
    <property type="protein sequence ID" value="KAK4882633.1"/>
    <property type="molecule type" value="Genomic_DNA"/>
</dbReference>
<dbReference type="CDD" id="cd22343">
    <property type="entry name" value="PDDEXK_lambda_exonuclease-like"/>
    <property type="match status" value="1"/>
</dbReference>
<dbReference type="InterPro" id="IPR019080">
    <property type="entry name" value="YqaJ_viral_recombinase"/>
</dbReference>
<keyword evidence="1" id="KW-0479">Metal-binding</keyword>
<gene>
    <name evidence="3" type="ORF">RN001_005952</name>
</gene>
<protein>
    <recommendedName>
        <fullName evidence="2">SWIM-type domain-containing protein</fullName>
    </recommendedName>
</protein>
<dbReference type="InterPro" id="IPR011335">
    <property type="entry name" value="Restrct_endonuc-II-like"/>
</dbReference>
<dbReference type="InterPro" id="IPR011604">
    <property type="entry name" value="PDDEXK-like_dom_sf"/>
</dbReference>
<feature type="domain" description="SWIM-type" evidence="2">
    <location>
        <begin position="167"/>
        <end position="206"/>
    </location>
</feature>
<dbReference type="GO" id="GO:0006281">
    <property type="term" value="P:DNA repair"/>
    <property type="evidence" value="ECO:0007669"/>
    <property type="project" value="UniProtKB-ARBA"/>
</dbReference>
<dbReference type="Pfam" id="PF09588">
    <property type="entry name" value="YqaJ"/>
    <property type="match status" value="1"/>
</dbReference>
<dbReference type="Proteomes" id="UP001353858">
    <property type="component" value="Unassembled WGS sequence"/>
</dbReference>
<sequence length="517" mass="57916">MGRIGERVMGIIEVSGTGILSLKDSDCDNLIGAEIIFINNESTHSEVSAVPTTSASTVMINGNNISEEQNYTLSINLFISMAASSSTDFVQAQSDNLPHVDIFMVMQYIASSDCYTAAEIKGIKALHSMRAKYINAAVGYVQPERCGDLCKIVAQICPEHKIRSKNYGVHMEVDEKEEEVRYVTCQDCPASGGGCKHALALLMWVHEKSTQPATTEIECYWKKPKLTEIGNKRKFINTSDFGREAHFNVPGASTFMSQFMDAVKEAVPKPQVQLLKYYDEANNLTKLSLHHLFINFGKNQSTADFLMYASTNMLASVCQHTERATIEQQKSQLWYEIRYGRITASKLYAAAHCQKSEGVLVEQILGACKFKLTQAMKRGQILEKEVLKELEQSIKKKIQKVGLLVTGDHPELGASPDGLCEDTVIEIKCPSAAKTFKNYLTKDKQIVAKYKAQIQLQMLLFKRKNGIFCVADPNFEQTRQVTIVQTTLDEMYINDLITKAKLFWKNCIYPILLSSVK</sequence>
<organism evidence="3 4">
    <name type="scientific">Aquatica leii</name>
    <dbReference type="NCBI Taxonomy" id="1421715"/>
    <lineage>
        <taxon>Eukaryota</taxon>
        <taxon>Metazoa</taxon>
        <taxon>Ecdysozoa</taxon>
        <taxon>Arthropoda</taxon>
        <taxon>Hexapoda</taxon>
        <taxon>Insecta</taxon>
        <taxon>Pterygota</taxon>
        <taxon>Neoptera</taxon>
        <taxon>Endopterygota</taxon>
        <taxon>Coleoptera</taxon>
        <taxon>Polyphaga</taxon>
        <taxon>Elateriformia</taxon>
        <taxon>Elateroidea</taxon>
        <taxon>Lampyridae</taxon>
        <taxon>Luciolinae</taxon>
        <taxon>Aquatica</taxon>
    </lineage>
</organism>
<dbReference type="InterPro" id="IPR007527">
    <property type="entry name" value="Znf_SWIM"/>
</dbReference>
<dbReference type="PANTHER" id="PTHR39953:SF1">
    <property type="entry name" value="RE54151P"/>
    <property type="match status" value="1"/>
</dbReference>
<evidence type="ECO:0000313" key="3">
    <source>
        <dbReference type="EMBL" id="KAK4882633.1"/>
    </source>
</evidence>
<dbReference type="PROSITE" id="PS50966">
    <property type="entry name" value="ZF_SWIM"/>
    <property type="match status" value="1"/>
</dbReference>
<dbReference type="AlphaFoldDB" id="A0AAN7QKN8"/>
<keyword evidence="1" id="KW-0863">Zinc-finger</keyword>
<evidence type="ECO:0000259" key="2">
    <source>
        <dbReference type="PROSITE" id="PS50966"/>
    </source>
</evidence>
<keyword evidence="4" id="KW-1185">Reference proteome</keyword>
<accession>A0AAN7QKN8</accession>
<dbReference type="Gene3D" id="3.90.320.10">
    <property type="match status" value="1"/>
</dbReference>
<name>A0AAN7QKN8_9COLE</name>
<dbReference type="PANTHER" id="PTHR39953">
    <property type="entry name" value="RE54151P"/>
    <property type="match status" value="1"/>
</dbReference>